<evidence type="ECO:0000313" key="2">
    <source>
        <dbReference type="Proteomes" id="UP001202289"/>
    </source>
</evidence>
<name>A0ACC6A163_9BACI</name>
<proteinExistence type="predicted"/>
<protein>
    <submittedName>
        <fullName evidence="1">Uncharacterized protein</fullName>
    </submittedName>
</protein>
<gene>
    <name evidence="1" type="ORF">M3215_01140</name>
</gene>
<accession>A0ACC6A163</accession>
<evidence type="ECO:0000313" key="1">
    <source>
        <dbReference type="EMBL" id="MCM3734476.1"/>
    </source>
</evidence>
<sequence length="150" mass="17355">MNKKKIGILILGLLFILVPLYIYIFLIEHEDKIALTPDMISKVTYLETDSVAEGTITDGGQEARDVFQKLISSKKVVTQKEFFKKRFFEQSSHRKIDFVLDDGKRITFNVVLFSVEPYYAEAYVQCVGNKTIYHLNKEDATDIGMQFMNR</sequence>
<dbReference type="Proteomes" id="UP001202289">
    <property type="component" value="Unassembled WGS sequence"/>
</dbReference>
<comment type="caution">
    <text evidence="1">The sequence shown here is derived from an EMBL/GenBank/DDBJ whole genome shotgun (WGS) entry which is preliminary data.</text>
</comment>
<organism evidence="1 2">
    <name type="scientific">Bacillus cytotoxicus</name>
    <dbReference type="NCBI Taxonomy" id="580165"/>
    <lineage>
        <taxon>Bacteria</taxon>
        <taxon>Bacillati</taxon>
        <taxon>Bacillota</taxon>
        <taxon>Bacilli</taxon>
        <taxon>Bacillales</taxon>
        <taxon>Bacillaceae</taxon>
        <taxon>Bacillus</taxon>
        <taxon>Bacillus cereus group</taxon>
    </lineage>
</organism>
<keyword evidence="2" id="KW-1185">Reference proteome</keyword>
<dbReference type="EMBL" id="JAMBOP010000001">
    <property type="protein sequence ID" value="MCM3734476.1"/>
    <property type="molecule type" value="Genomic_DNA"/>
</dbReference>
<reference evidence="1" key="1">
    <citation type="submission" date="2022-05" db="EMBL/GenBank/DDBJ databases">
        <title>Comparative Genomics of Spacecraft Associated Microbes.</title>
        <authorList>
            <person name="Tran M.T."/>
            <person name="Wright A."/>
            <person name="Seuylemezian A."/>
            <person name="Eisen J."/>
            <person name="Coil D."/>
        </authorList>
    </citation>
    <scope>NUCLEOTIDE SEQUENCE</scope>
    <source>
        <strain evidence="1">FAIRING 10M-2.2</strain>
    </source>
</reference>